<name>A0A085LS52_9BILA</name>
<reference evidence="1 2" key="1">
    <citation type="journal article" date="2014" name="Nat. Genet.">
        <title>Genome and transcriptome of the porcine whipworm Trichuris suis.</title>
        <authorList>
            <person name="Jex A.R."/>
            <person name="Nejsum P."/>
            <person name="Schwarz E.M."/>
            <person name="Hu L."/>
            <person name="Young N.D."/>
            <person name="Hall R.S."/>
            <person name="Korhonen P.K."/>
            <person name="Liao S."/>
            <person name="Thamsborg S."/>
            <person name="Xia J."/>
            <person name="Xu P."/>
            <person name="Wang S."/>
            <person name="Scheerlinck J.P."/>
            <person name="Hofmann A."/>
            <person name="Sternberg P.W."/>
            <person name="Wang J."/>
            <person name="Gasser R.B."/>
        </authorList>
    </citation>
    <scope>NUCLEOTIDE SEQUENCE [LARGE SCALE GENOMIC DNA]</scope>
    <source>
        <strain evidence="1">DCEP-RM93M</strain>
    </source>
</reference>
<dbReference type="Proteomes" id="UP000030764">
    <property type="component" value="Unassembled WGS sequence"/>
</dbReference>
<sequence>MHRIPLVRSSCAPNRTRRTELPRGLLPAIKKGPGQKPVLSLITLLAADSTHCRRLCRYTLYHVHPIKETLYMSTNVTSNRDSG</sequence>
<keyword evidence="2" id="KW-1185">Reference proteome</keyword>
<gene>
    <name evidence="1" type="ORF">M513_11348</name>
</gene>
<dbReference type="AlphaFoldDB" id="A0A085LS52"/>
<evidence type="ECO:0000313" key="1">
    <source>
        <dbReference type="EMBL" id="KFD47798.1"/>
    </source>
</evidence>
<dbReference type="EMBL" id="KL363314">
    <property type="protein sequence ID" value="KFD47798.1"/>
    <property type="molecule type" value="Genomic_DNA"/>
</dbReference>
<organism evidence="1 2">
    <name type="scientific">Trichuris suis</name>
    <name type="common">pig whipworm</name>
    <dbReference type="NCBI Taxonomy" id="68888"/>
    <lineage>
        <taxon>Eukaryota</taxon>
        <taxon>Metazoa</taxon>
        <taxon>Ecdysozoa</taxon>
        <taxon>Nematoda</taxon>
        <taxon>Enoplea</taxon>
        <taxon>Dorylaimia</taxon>
        <taxon>Trichinellida</taxon>
        <taxon>Trichuridae</taxon>
        <taxon>Trichuris</taxon>
    </lineage>
</organism>
<proteinExistence type="predicted"/>
<evidence type="ECO:0000313" key="2">
    <source>
        <dbReference type="Proteomes" id="UP000030764"/>
    </source>
</evidence>
<accession>A0A085LS52</accession>
<protein>
    <submittedName>
        <fullName evidence="1">Uncharacterized protein</fullName>
    </submittedName>
</protein>